<dbReference type="EMBL" id="FOTW01000016">
    <property type="protein sequence ID" value="SFM28094.1"/>
    <property type="molecule type" value="Genomic_DNA"/>
</dbReference>
<feature type="transmembrane region" description="Helical" evidence="1">
    <location>
        <begin position="285"/>
        <end position="305"/>
    </location>
</feature>
<keyword evidence="4" id="KW-1185">Reference proteome</keyword>
<dbReference type="GO" id="GO:0016746">
    <property type="term" value="F:acyltransferase activity"/>
    <property type="evidence" value="ECO:0007669"/>
    <property type="project" value="UniProtKB-KW"/>
</dbReference>
<organism evidence="3 4">
    <name type="scientific">Rugamonas rubra</name>
    <dbReference type="NCBI Taxonomy" id="758825"/>
    <lineage>
        <taxon>Bacteria</taxon>
        <taxon>Pseudomonadati</taxon>
        <taxon>Pseudomonadota</taxon>
        <taxon>Betaproteobacteria</taxon>
        <taxon>Burkholderiales</taxon>
        <taxon>Oxalobacteraceae</taxon>
        <taxon>Telluria group</taxon>
        <taxon>Rugamonas</taxon>
    </lineage>
</organism>
<reference evidence="3 4" key="1">
    <citation type="submission" date="2016-10" db="EMBL/GenBank/DDBJ databases">
        <authorList>
            <person name="de Groot N.N."/>
        </authorList>
    </citation>
    <scope>NUCLEOTIDE SEQUENCE [LARGE SCALE GENOMIC DNA]</scope>
    <source>
        <strain evidence="3 4">ATCC 43154</strain>
    </source>
</reference>
<feature type="transmembrane region" description="Helical" evidence="1">
    <location>
        <begin position="218"/>
        <end position="235"/>
    </location>
</feature>
<dbReference type="Proteomes" id="UP000199470">
    <property type="component" value="Unassembled WGS sequence"/>
</dbReference>
<dbReference type="InterPro" id="IPR032176">
    <property type="entry name" value="DUF5009"/>
</dbReference>
<evidence type="ECO:0000313" key="3">
    <source>
        <dbReference type="EMBL" id="SFM28094.1"/>
    </source>
</evidence>
<name>A0A1I4PKC5_9BURK</name>
<feature type="domain" description="DUF5009" evidence="2">
    <location>
        <begin position="28"/>
        <end position="231"/>
    </location>
</feature>
<feature type="transmembrane region" description="Helical" evidence="1">
    <location>
        <begin position="317"/>
        <end position="336"/>
    </location>
</feature>
<feature type="transmembrane region" description="Helical" evidence="1">
    <location>
        <begin position="133"/>
        <end position="151"/>
    </location>
</feature>
<dbReference type="STRING" id="758825.SAMN02982985_03484"/>
<feature type="transmembrane region" description="Helical" evidence="1">
    <location>
        <begin position="71"/>
        <end position="89"/>
    </location>
</feature>
<feature type="transmembrane region" description="Helical" evidence="1">
    <location>
        <begin position="382"/>
        <end position="401"/>
    </location>
</feature>
<keyword evidence="3" id="KW-0012">Acyltransferase</keyword>
<dbReference type="Pfam" id="PF16401">
    <property type="entry name" value="DUF5009"/>
    <property type="match status" value="1"/>
</dbReference>
<evidence type="ECO:0000256" key="1">
    <source>
        <dbReference type="SAM" id="Phobius"/>
    </source>
</evidence>
<dbReference type="PANTHER" id="PTHR31061">
    <property type="entry name" value="LD22376P"/>
    <property type="match status" value="1"/>
</dbReference>
<feature type="transmembrane region" description="Helical" evidence="1">
    <location>
        <begin position="101"/>
        <end position="121"/>
    </location>
</feature>
<dbReference type="OrthoDB" id="9788724at2"/>
<sequence>MDAVFAGMRTRRKAGAPPRALPARRVLAIDAMRGLTILVMIFVNALAGVRGMPAWLEHAPAELDGMTFPDVVFPAFLFIVGMSIPFAVAQRQAAGDGAWRLQGHMLARAAGLLALGVFMVNAEAGYNEAAMGFSIHLWSLLFYTAAILLWNVYRFDNPLWGKALRLAGLALLLWLALAYRAGPDGKERLAPQWWGILGLIGWAYLYASLCHTLARGRLLPLLGALAACVALYCLTRGHAEATAPLARLLAGQAENAIHTAIALAGVCTSLLFFERLDGNAGARRYALAAALALGLAGAAWLLRPYFGISKIHATPSWALYSAAICILLFGLLYWLIDLRQLSGWTGFLRPAAANPLLAYIIPYIVYALLQTLHIGLPSVLDAGLPGLLWSLAYAVAVLYVVRGLNRLQIRLQL</sequence>
<evidence type="ECO:0000313" key="4">
    <source>
        <dbReference type="Proteomes" id="UP000199470"/>
    </source>
</evidence>
<dbReference type="RefSeq" id="WP_093388962.1">
    <property type="nucleotide sequence ID" value="NZ_FOTW01000016.1"/>
</dbReference>
<feature type="transmembrane region" description="Helical" evidence="1">
    <location>
        <begin position="255"/>
        <end position="273"/>
    </location>
</feature>
<keyword evidence="1" id="KW-1133">Transmembrane helix</keyword>
<feature type="transmembrane region" description="Helical" evidence="1">
    <location>
        <begin position="34"/>
        <end position="51"/>
    </location>
</feature>
<dbReference type="PANTHER" id="PTHR31061:SF24">
    <property type="entry name" value="LD22376P"/>
    <property type="match status" value="1"/>
</dbReference>
<proteinExistence type="predicted"/>
<dbReference type="AlphaFoldDB" id="A0A1I4PKC5"/>
<protein>
    <submittedName>
        <fullName evidence="3">Predicted acyltransferase</fullName>
    </submittedName>
</protein>
<keyword evidence="1" id="KW-0812">Transmembrane</keyword>
<feature type="transmembrane region" description="Helical" evidence="1">
    <location>
        <begin position="193"/>
        <end position="211"/>
    </location>
</feature>
<evidence type="ECO:0000259" key="2">
    <source>
        <dbReference type="Pfam" id="PF16401"/>
    </source>
</evidence>
<feature type="transmembrane region" description="Helical" evidence="1">
    <location>
        <begin position="356"/>
        <end position="376"/>
    </location>
</feature>
<feature type="transmembrane region" description="Helical" evidence="1">
    <location>
        <begin position="163"/>
        <end position="181"/>
    </location>
</feature>
<keyword evidence="3" id="KW-0808">Transferase</keyword>
<accession>A0A1I4PKC5</accession>
<gene>
    <name evidence="3" type="ORF">SAMN02982985_03484</name>
</gene>
<keyword evidence="1" id="KW-0472">Membrane</keyword>